<feature type="transmembrane region" description="Helical" evidence="1">
    <location>
        <begin position="287"/>
        <end position="311"/>
    </location>
</feature>
<dbReference type="InterPro" id="IPR005240">
    <property type="entry name" value="DUF389"/>
</dbReference>
<keyword evidence="1" id="KW-1133">Transmembrane helix</keyword>
<feature type="transmembrane region" description="Helical" evidence="1">
    <location>
        <begin position="188"/>
        <end position="214"/>
    </location>
</feature>
<dbReference type="PANTHER" id="PTHR20992:SF9">
    <property type="entry name" value="AT15442P-RELATED"/>
    <property type="match status" value="1"/>
</dbReference>
<protein>
    <recommendedName>
        <fullName evidence="4">DUF389 domain-containing protein</fullName>
    </recommendedName>
</protein>
<accession>A0ABQ3YWY4</accession>
<feature type="transmembrane region" description="Helical" evidence="1">
    <location>
        <begin position="259"/>
        <end position="281"/>
    </location>
</feature>
<feature type="transmembrane region" description="Helical" evidence="1">
    <location>
        <begin position="234"/>
        <end position="252"/>
    </location>
</feature>
<dbReference type="Pfam" id="PF04087">
    <property type="entry name" value="DUF389"/>
    <property type="match status" value="1"/>
</dbReference>
<evidence type="ECO:0008006" key="4">
    <source>
        <dbReference type="Google" id="ProtNLM"/>
    </source>
</evidence>
<organism evidence="2 3">
    <name type="scientific">Paractinoplanes durhamensis</name>
    <dbReference type="NCBI Taxonomy" id="113563"/>
    <lineage>
        <taxon>Bacteria</taxon>
        <taxon>Bacillati</taxon>
        <taxon>Actinomycetota</taxon>
        <taxon>Actinomycetes</taxon>
        <taxon>Micromonosporales</taxon>
        <taxon>Micromonosporaceae</taxon>
        <taxon>Paractinoplanes</taxon>
    </lineage>
</organism>
<evidence type="ECO:0000313" key="2">
    <source>
        <dbReference type="EMBL" id="GIE02046.1"/>
    </source>
</evidence>
<name>A0ABQ3YWY4_9ACTN</name>
<keyword evidence="1" id="KW-0472">Membrane</keyword>
<proteinExistence type="predicted"/>
<keyword evidence="3" id="KW-1185">Reference proteome</keyword>
<keyword evidence="1" id="KW-0812">Transmembrane</keyword>
<dbReference type="Proteomes" id="UP000637628">
    <property type="component" value="Unassembled WGS sequence"/>
</dbReference>
<feature type="transmembrane region" description="Helical" evidence="1">
    <location>
        <begin position="128"/>
        <end position="149"/>
    </location>
</feature>
<comment type="caution">
    <text evidence="2">The sequence shown here is derived from an EMBL/GenBank/DDBJ whole genome shotgun (WGS) entry which is preliminary data.</text>
</comment>
<evidence type="ECO:0000256" key="1">
    <source>
        <dbReference type="SAM" id="Phobius"/>
    </source>
</evidence>
<feature type="transmembrane region" description="Helical" evidence="1">
    <location>
        <begin position="155"/>
        <end position="176"/>
    </location>
</feature>
<dbReference type="PANTHER" id="PTHR20992">
    <property type="entry name" value="AT15442P-RELATED"/>
    <property type="match status" value="1"/>
</dbReference>
<evidence type="ECO:0000313" key="3">
    <source>
        <dbReference type="Proteomes" id="UP000637628"/>
    </source>
</evidence>
<dbReference type="EMBL" id="BOML01000028">
    <property type="protein sequence ID" value="GIE02046.1"/>
    <property type="molecule type" value="Genomic_DNA"/>
</dbReference>
<sequence length="319" mass="33350">MLIGTRCGAWWNDAVLHLRIISPVDRSAQVERLLADDVAVTHVVVFPGAARDPAGDLITCDVAREGASTLLERLRGLGLERDGSIMLESVDVSLSHSADRAERRAPGFGVDAVVWEQIEQATAEESRLSAAFFVFMAVATVIAGIGVLLDQPILIVGAMVVGPEFGPLAALCVGLVRRRASLSRRGVAALAVGFPVGMTVTVLATWLLDAAGLVGRDMLLADRPLTSFIWQPDALSWLVGFLAGIAGMLSLTSAKAGTLVGVLISVTTVPAAANAAVALAYGVTDEAAGSAVQLFVNLAAIVVAGVLTLLVQRVAWRRR</sequence>
<gene>
    <name evidence="2" type="ORF">Adu01nite_33960</name>
</gene>
<reference evidence="2 3" key="1">
    <citation type="submission" date="2021-01" db="EMBL/GenBank/DDBJ databases">
        <title>Whole genome shotgun sequence of Actinoplanes durhamensis NBRC 14914.</title>
        <authorList>
            <person name="Komaki H."/>
            <person name="Tamura T."/>
        </authorList>
    </citation>
    <scope>NUCLEOTIDE SEQUENCE [LARGE SCALE GENOMIC DNA]</scope>
    <source>
        <strain evidence="2 3">NBRC 14914</strain>
    </source>
</reference>